<keyword evidence="6 12" id="KW-1133">Transmembrane helix</keyword>
<proteinExistence type="inferred from homology"/>
<keyword evidence="8" id="KW-0408">Iron</keyword>
<keyword evidence="9" id="KW-0443">Lipid metabolism</keyword>
<evidence type="ECO:0000256" key="4">
    <source>
        <dbReference type="ARBA" id="ARBA00022692"/>
    </source>
</evidence>
<feature type="transmembrane region" description="Helical" evidence="12">
    <location>
        <begin position="183"/>
        <end position="212"/>
    </location>
</feature>
<comment type="subcellular location">
    <subcellularLocation>
        <location evidence="1">Membrane</location>
        <topology evidence="1">Multi-pass membrane protein</topology>
    </subcellularLocation>
</comment>
<evidence type="ECO:0000256" key="1">
    <source>
        <dbReference type="ARBA" id="ARBA00004141"/>
    </source>
</evidence>
<evidence type="ECO:0000256" key="11">
    <source>
        <dbReference type="ARBA" id="ARBA00023160"/>
    </source>
</evidence>
<evidence type="ECO:0000256" key="9">
    <source>
        <dbReference type="ARBA" id="ARBA00023098"/>
    </source>
</evidence>
<evidence type="ECO:0000256" key="5">
    <source>
        <dbReference type="ARBA" id="ARBA00022832"/>
    </source>
</evidence>
<dbReference type="RefSeq" id="WP_161071508.1">
    <property type="nucleotide sequence ID" value="NZ_WWCU01000005.1"/>
</dbReference>
<keyword evidence="10 12" id="KW-0472">Membrane</keyword>
<keyword evidence="3" id="KW-0444">Lipid biosynthesis</keyword>
<gene>
    <name evidence="14" type="ORF">GTP77_07365</name>
</gene>
<comment type="caution">
    <text evidence="14">The sequence shown here is derived from an EMBL/GenBank/DDBJ whole genome shotgun (WGS) entry which is preliminary data.</text>
</comment>
<protein>
    <submittedName>
        <fullName evidence="14">Acyl-CoA desaturase</fullName>
    </submittedName>
</protein>
<keyword evidence="11" id="KW-0275">Fatty acid biosynthesis</keyword>
<evidence type="ECO:0000256" key="10">
    <source>
        <dbReference type="ARBA" id="ARBA00023136"/>
    </source>
</evidence>
<keyword evidence="7" id="KW-0560">Oxidoreductase</keyword>
<dbReference type="InterPro" id="IPR015876">
    <property type="entry name" value="Acyl-CoA_DS"/>
</dbReference>
<keyword evidence="5" id="KW-0276">Fatty acid metabolism</keyword>
<name>A0A7X4H9L2_9BURK</name>
<feature type="domain" description="Fatty acid desaturase" evidence="13">
    <location>
        <begin position="52"/>
        <end position="257"/>
    </location>
</feature>
<dbReference type="PANTHER" id="PTHR11351">
    <property type="entry name" value="ACYL-COA DESATURASE"/>
    <property type="match status" value="1"/>
</dbReference>
<evidence type="ECO:0000256" key="6">
    <source>
        <dbReference type="ARBA" id="ARBA00022989"/>
    </source>
</evidence>
<evidence type="ECO:0000256" key="3">
    <source>
        <dbReference type="ARBA" id="ARBA00022516"/>
    </source>
</evidence>
<evidence type="ECO:0000256" key="8">
    <source>
        <dbReference type="ARBA" id="ARBA00023004"/>
    </source>
</evidence>
<dbReference type="CDD" id="cd03505">
    <property type="entry name" value="Delta9-FADS-like"/>
    <property type="match status" value="1"/>
</dbReference>
<keyword evidence="4 12" id="KW-0812">Transmembrane</keyword>
<evidence type="ECO:0000259" key="13">
    <source>
        <dbReference type="Pfam" id="PF00487"/>
    </source>
</evidence>
<organism evidence="14 15">
    <name type="scientific">Pseudoduganella aquatica</name>
    <dbReference type="NCBI Taxonomy" id="2660641"/>
    <lineage>
        <taxon>Bacteria</taxon>
        <taxon>Pseudomonadati</taxon>
        <taxon>Pseudomonadota</taxon>
        <taxon>Betaproteobacteria</taxon>
        <taxon>Burkholderiales</taxon>
        <taxon>Oxalobacteraceae</taxon>
        <taxon>Telluria group</taxon>
        <taxon>Pseudoduganella</taxon>
    </lineage>
</organism>
<dbReference type="Proteomes" id="UP000450676">
    <property type="component" value="Unassembled WGS sequence"/>
</dbReference>
<dbReference type="AlphaFoldDB" id="A0A7X4H9L2"/>
<evidence type="ECO:0000256" key="2">
    <source>
        <dbReference type="ARBA" id="ARBA00008749"/>
    </source>
</evidence>
<evidence type="ECO:0000256" key="12">
    <source>
        <dbReference type="SAM" id="Phobius"/>
    </source>
</evidence>
<comment type="similarity">
    <text evidence="2">Belongs to the fatty acid desaturase type 2 family.</text>
</comment>
<evidence type="ECO:0000256" key="7">
    <source>
        <dbReference type="ARBA" id="ARBA00023002"/>
    </source>
</evidence>
<feature type="transmembrane region" description="Helical" evidence="12">
    <location>
        <begin position="35"/>
        <end position="68"/>
    </location>
</feature>
<dbReference type="EMBL" id="WWCU01000005">
    <property type="protein sequence ID" value="MYN07155.1"/>
    <property type="molecule type" value="Genomic_DNA"/>
</dbReference>
<dbReference type="Pfam" id="PF00487">
    <property type="entry name" value="FA_desaturase"/>
    <property type="match status" value="1"/>
</dbReference>
<dbReference type="GO" id="GO:0016020">
    <property type="term" value="C:membrane"/>
    <property type="evidence" value="ECO:0007669"/>
    <property type="project" value="UniProtKB-SubCell"/>
</dbReference>
<evidence type="ECO:0000313" key="14">
    <source>
        <dbReference type="EMBL" id="MYN07155.1"/>
    </source>
</evidence>
<sequence length="321" mass="36172">MPSIPDSLKQHRVRSADPAGVIGGTVRYAPLKSLWFSGMAGAALIGGIATFSWTAFALFLAATAFVLLFGHSLGSHRKLIHNSFQCPKWLEYTLVYCGVQVGLAGPLGLLRQHELRDYAQRMPDCHDYLRHGRSFWRDGWWQIHCDLALDTPPAIHLEPAIENNRFYRFLERTWMLQQLPPALALYAIGGWSFVVWGVCARITAGIFGHWLIGYFAHNHGPMHSEVYGAAVQGHNIRFVSLLTMGECWHNNHHAYPGSACLGLYAGEWDPGWWTLLVLRRTGLAWDLRLPHQLQHRPELRKLDTLQHSPCIAPPLMGTIST</sequence>
<dbReference type="GO" id="GO:0016717">
    <property type="term" value="F:oxidoreductase activity, acting on paired donors, with oxidation of a pair of donors resulting in the reduction of molecular oxygen to two molecules of water"/>
    <property type="evidence" value="ECO:0007669"/>
    <property type="project" value="InterPro"/>
</dbReference>
<accession>A0A7X4H9L2</accession>
<dbReference type="InterPro" id="IPR005804">
    <property type="entry name" value="FA_desaturase_dom"/>
</dbReference>
<dbReference type="PANTHER" id="PTHR11351:SF31">
    <property type="entry name" value="DESATURASE 1, ISOFORM A-RELATED"/>
    <property type="match status" value="1"/>
</dbReference>
<reference evidence="14 15" key="1">
    <citation type="submission" date="2019-12" db="EMBL/GenBank/DDBJ databases">
        <title>Novel species isolated from a subtropical stream in China.</title>
        <authorList>
            <person name="Lu H."/>
        </authorList>
    </citation>
    <scope>NUCLEOTIDE SEQUENCE [LARGE SCALE GENOMIC DNA]</scope>
    <source>
        <strain evidence="14 15">FT127W</strain>
    </source>
</reference>
<dbReference type="GO" id="GO:0006633">
    <property type="term" value="P:fatty acid biosynthetic process"/>
    <property type="evidence" value="ECO:0007669"/>
    <property type="project" value="UniProtKB-KW"/>
</dbReference>
<evidence type="ECO:0000313" key="15">
    <source>
        <dbReference type="Proteomes" id="UP000450676"/>
    </source>
</evidence>
<keyword evidence="15" id="KW-1185">Reference proteome</keyword>